<proteinExistence type="predicted"/>
<sequence>MKNEPENARDPSSAGGGNPIDPKSITIPAAKNLSDPPPPAPDPVMLNVPLLKYSLQGKADELEKLAESNRPLLGQVCRSGQATIFYAAPNSGKTLIGMHLAQEAIREGRLAAGNLYYLNCDDNSSGLAEKLRILQDVGAHMLVQGFEDFRAQDLHGLLLNMARTGKARGVIVVIDTIKKFANLMDKRDSSTFADACRQFVMRGGTVLAYAHTNKVPAPNGTLRYAGTTDFVEDFDAAYLLTPLELEQPGGERVVRFDCIKRRGDSPDKVAYAYSTENGLTYEQLLASVEAVTFDKLGEIERTIEQRTDAELVDAVKGCIRDGIVTKMHIASETAKRTKTSGKGVVKILDRYTGDNPAKYHWTFTIGERGKHIYQLLPTGEPAPD</sequence>
<dbReference type="InterPro" id="IPR003593">
    <property type="entry name" value="AAA+_ATPase"/>
</dbReference>
<dbReference type="AlphaFoldDB" id="A0A371BEL8"/>
<protein>
    <recommendedName>
        <fullName evidence="2">AAA+ ATPase domain-containing protein</fullName>
    </recommendedName>
</protein>
<gene>
    <name evidence="3" type="ORF">DXH95_00415</name>
</gene>
<dbReference type="Gene3D" id="3.40.50.300">
    <property type="entry name" value="P-loop containing nucleotide triphosphate hydrolases"/>
    <property type="match status" value="1"/>
</dbReference>
<dbReference type="SUPFAM" id="SSF52540">
    <property type="entry name" value="P-loop containing nucleoside triphosphate hydrolases"/>
    <property type="match status" value="1"/>
</dbReference>
<dbReference type="InterPro" id="IPR027417">
    <property type="entry name" value="P-loop_NTPase"/>
</dbReference>
<dbReference type="SMART" id="SM00382">
    <property type="entry name" value="AAA"/>
    <property type="match status" value="1"/>
</dbReference>
<dbReference type="Pfam" id="PF13481">
    <property type="entry name" value="AAA_25"/>
    <property type="match status" value="1"/>
</dbReference>
<dbReference type="EMBL" id="QRGP01000001">
    <property type="protein sequence ID" value="RDV05957.1"/>
    <property type="molecule type" value="Genomic_DNA"/>
</dbReference>
<evidence type="ECO:0000256" key="1">
    <source>
        <dbReference type="SAM" id="MobiDB-lite"/>
    </source>
</evidence>
<dbReference type="Proteomes" id="UP000263833">
    <property type="component" value="Unassembled WGS sequence"/>
</dbReference>
<feature type="region of interest" description="Disordered" evidence="1">
    <location>
        <begin position="1"/>
        <end position="45"/>
    </location>
</feature>
<accession>A0A371BEL8</accession>
<keyword evidence="4" id="KW-1185">Reference proteome</keyword>
<reference evidence="4" key="1">
    <citation type="submission" date="2018-08" db="EMBL/GenBank/DDBJ databases">
        <authorList>
            <person name="Kim S.-J."/>
            <person name="Jung G.-Y."/>
        </authorList>
    </citation>
    <scope>NUCLEOTIDE SEQUENCE [LARGE SCALE GENOMIC DNA]</scope>
    <source>
        <strain evidence="4">GY_G</strain>
    </source>
</reference>
<organism evidence="3 4">
    <name type="scientific">Sphingorhabdus pulchriflava</name>
    <dbReference type="NCBI Taxonomy" id="2292257"/>
    <lineage>
        <taxon>Bacteria</taxon>
        <taxon>Pseudomonadati</taxon>
        <taxon>Pseudomonadota</taxon>
        <taxon>Alphaproteobacteria</taxon>
        <taxon>Sphingomonadales</taxon>
        <taxon>Sphingomonadaceae</taxon>
        <taxon>Sphingorhabdus</taxon>
    </lineage>
</organism>
<comment type="caution">
    <text evidence="3">The sequence shown here is derived from an EMBL/GenBank/DDBJ whole genome shotgun (WGS) entry which is preliminary data.</text>
</comment>
<evidence type="ECO:0000313" key="3">
    <source>
        <dbReference type="EMBL" id="RDV05957.1"/>
    </source>
</evidence>
<evidence type="ECO:0000259" key="2">
    <source>
        <dbReference type="SMART" id="SM00382"/>
    </source>
</evidence>
<name>A0A371BEL8_9SPHN</name>
<evidence type="ECO:0000313" key="4">
    <source>
        <dbReference type="Proteomes" id="UP000263833"/>
    </source>
</evidence>
<feature type="domain" description="AAA+ ATPase" evidence="2">
    <location>
        <begin position="79"/>
        <end position="249"/>
    </location>
</feature>